<evidence type="ECO:0000256" key="2">
    <source>
        <dbReference type="ARBA" id="ARBA00012438"/>
    </source>
</evidence>
<dbReference type="Gene3D" id="3.30.565.10">
    <property type="entry name" value="Histidine kinase-like ATPase, C-terminal domain"/>
    <property type="match status" value="1"/>
</dbReference>
<dbReference type="Pfam" id="PF13426">
    <property type="entry name" value="PAS_9"/>
    <property type="match status" value="1"/>
</dbReference>
<dbReference type="Gene3D" id="3.30.450.20">
    <property type="entry name" value="PAS domain"/>
    <property type="match status" value="2"/>
</dbReference>
<dbReference type="InterPro" id="IPR036890">
    <property type="entry name" value="HATPase_C_sf"/>
</dbReference>
<organism evidence="11 12">
    <name type="scientific">Geomonas propionica</name>
    <dbReference type="NCBI Taxonomy" id="2798582"/>
    <lineage>
        <taxon>Bacteria</taxon>
        <taxon>Pseudomonadati</taxon>
        <taxon>Thermodesulfobacteriota</taxon>
        <taxon>Desulfuromonadia</taxon>
        <taxon>Geobacterales</taxon>
        <taxon>Geobacteraceae</taxon>
        <taxon>Geomonas</taxon>
    </lineage>
</organism>
<keyword evidence="5" id="KW-0418">Kinase</keyword>
<proteinExistence type="predicted"/>
<dbReference type="EC" id="2.7.13.3" evidence="2"/>
<dbReference type="Pfam" id="PF00512">
    <property type="entry name" value="HisKA"/>
    <property type="match status" value="1"/>
</dbReference>
<dbReference type="InterPro" id="IPR005467">
    <property type="entry name" value="His_kinase_dom"/>
</dbReference>
<keyword evidence="4" id="KW-0808">Transferase</keyword>
<comment type="catalytic activity">
    <reaction evidence="1">
        <text>ATP + protein L-histidine = ADP + protein N-phospho-L-histidine.</text>
        <dbReference type="EC" id="2.7.13.3"/>
    </reaction>
</comment>
<evidence type="ECO:0000259" key="10">
    <source>
        <dbReference type="PROSITE" id="PS50113"/>
    </source>
</evidence>
<dbReference type="Pfam" id="PF02518">
    <property type="entry name" value="HATPase_c"/>
    <property type="match status" value="1"/>
</dbReference>
<feature type="domain" description="Histidine kinase" evidence="8">
    <location>
        <begin position="302"/>
        <end position="516"/>
    </location>
</feature>
<dbReference type="PANTHER" id="PTHR42878:SF15">
    <property type="entry name" value="BACTERIOPHYTOCHROME"/>
    <property type="match status" value="1"/>
</dbReference>
<dbReference type="InterPro" id="IPR013767">
    <property type="entry name" value="PAS_fold"/>
</dbReference>
<feature type="domain" description="PAC" evidence="10">
    <location>
        <begin position="95"/>
        <end position="149"/>
    </location>
</feature>
<evidence type="ECO:0000256" key="4">
    <source>
        <dbReference type="ARBA" id="ARBA00022679"/>
    </source>
</evidence>
<feature type="compositionally biased region" description="Basic and acidic residues" evidence="7">
    <location>
        <begin position="1"/>
        <end position="11"/>
    </location>
</feature>
<sequence length="528" mass="59660">MANKRDEDKISGDVQEASQRDRDQHFRLMAEQVKDYALILLNMKGEIVSWNSGAERITRYPTHEIQGRHFSVLHPKEEIRSGAPQRELSITDSMGSVELQGWRLRKDGSRFWAAIAMNELRDAAGERTGYVLIMHDNTERRASEETMAKSRNMLERLFETAPDAIVVVDGGGQIRKVNLQAEVIFGYMREELVGQRIELLIPKRFHKRHRQHLRNYFADPRARKMGIGLELYGRHKNGSEIPVDIMLNPIEAQESTWVFAVIRDITIQKQGEAKILELNLALRNQLEQLAATNRELESFSYSVSHDLRAPLRHIIGFVDLLNSKAGTGLDEKSRHYLEVIGGAAKKMGLLIDDLLAFSRMGRSEMMKGWVDLGLLVREIVADLQGDQQEREVQWDIAPLPVVLGDAAMLRQVLINLIGNAFKFTRSRTTAIIAIGAVEREHEQEIYVKDNGVGFDEAYASKLFGLFQRLHSNEEFEGTGVGLAIVQRIVLRHGGRVWAEGGVGTGACFWFSLPKKVDPQEDSPAKACS</sequence>
<evidence type="ECO:0000256" key="5">
    <source>
        <dbReference type="ARBA" id="ARBA00022777"/>
    </source>
</evidence>
<dbReference type="InterPro" id="IPR000014">
    <property type="entry name" value="PAS"/>
</dbReference>
<keyword evidence="3" id="KW-0597">Phosphoprotein</keyword>
<dbReference type="SMART" id="SM00387">
    <property type="entry name" value="HATPase_c"/>
    <property type="match status" value="1"/>
</dbReference>
<dbReference type="SMART" id="SM00086">
    <property type="entry name" value="PAC"/>
    <property type="match status" value="2"/>
</dbReference>
<dbReference type="NCBIfam" id="TIGR00229">
    <property type="entry name" value="sensory_box"/>
    <property type="match status" value="2"/>
</dbReference>
<dbReference type="InterPro" id="IPR004358">
    <property type="entry name" value="Sig_transdc_His_kin-like_C"/>
</dbReference>
<evidence type="ECO:0000256" key="7">
    <source>
        <dbReference type="SAM" id="MobiDB-lite"/>
    </source>
</evidence>
<evidence type="ECO:0000259" key="8">
    <source>
        <dbReference type="PROSITE" id="PS50109"/>
    </source>
</evidence>
<dbReference type="RefSeq" id="WP_199395556.1">
    <property type="nucleotide sequence ID" value="NZ_JAEMHK010000009.1"/>
</dbReference>
<dbReference type="SMART" id="SM00388">
    <property type="entry name" value="HisKA"/>
    <property type="match status" value="1"/>
</dbReference>
<dbReference type="SUPFAM" id="SSF55874">
    <property type="entry name" value="ATPase domain of HSP90 chaperone/DNA topoisomerase II/histidine kinase"/>
    <property type="match status" value="1"/>
</dbReference>
<dbReference type="InterPro" id="IPR000700">
    <property type="entry name" value="PAS-assoc_C"/>
</dbReference>
<accession>A0ABS0YSV4</accession>
<feature type="domain" description="PAS" evidence="9">
    <location>
        <begin position="150"/>
        <end position="203"/>
    </location>
</feature>
<dbReference type="PROSITE" id="PS50112">
    <property type="entry name" value="PAS"/>
    <property type="match status" value="2"/>
</dbReference>
<dbReference type="InterPro" id="IPR001610">
    <property type="entry name" value="PAC"/>
</dbReference>
<evidence type="ECO:0000256" key="1">
    <source>
        <dbReference type="ARBA" id="ARBA00000085"/>
    </source>
</evidence>
<dbReference type="Pfam" id="PF00989">
    <property type="entry name" value="PAS"/>
    <property type="match status" value="1"/>
</dbReference>
<evidence type="ECO:0000313" key="11">
    <source>
        <dbReference type="EMBL" id="MBJ6801059.1"/>
    </source>
</evidence>
<dbReference type="Gene3D" id="1.10.287.130">
    <property type="match status" value="1"/>
</dbReference>
<dbReference type="InterPro" id="IPR035965">
    <property type="entry name" value="PAS-like_dom_sf"/>
</dbReference>
<dbReference type="PANTHER" id="PTHR42878">
    <property type="entry name" value="TWO-COMPONENT HISTIDINE KINASE"/>
    <property type="match status" value="1"/>
</dbReference>
<name>A0ABS0YSV4_9BACT</name>
<evidence type="ECO:0000256" key="6">
    <source>
        <dbReference type="ARBA" id="ARBA00023136"/>
    </source>
</evidence>
<dbReference type="InterPro" id="IPR036097">
    <property type="entry name" value="HisK_dim/P_sf"/>
</dbReference>
<dbReference type="PRINTS" id="PR00344">
    <property type="entry name" value="BCTRLSENSOR"/>
</dbReference>
<dbReference type="CDD" id="cd00130">
    <property type="entry name" value="PAS"/>
    <property type="match status" value="2"/>
</dbReference>
<evidence type="ECO:0000256" key="3">
    <source>
        <dbReference type="ARBA" id="ARBA00022553"/>
    </source>
</evidence>
<dbReference type="CDD" id="cd00082">
    <property type="entry name" value="HisKA"/>
    <property type="match status" value="1"/>
</dbReference>
<protein>
    <recommendedName>
        <fullName evidence="2">histidine kinase</fullName>
        <ecNumber evidence="2">2.7.13.3</ecNumber>
    </recommendedName>
</protein>
<dbReference type="EMBL" id="JAEMHK010000009">
    <property type="protein sequence ID" value="MBJ6801059.1"/>
    <property type="molecule type" value="Genomic_DNA"/>
</dbReference>
<feature type="region of interest" description="Disordered" evidence="7">
    <location>
        <begin position="1"/>
        <end position="23"/>
    </location>
</feature>
<gene>
    <name evidence="11" type="ORF">JFN90_13065</name>
</gene>
<dbReference type="InterPro" id="IPR003661">
    <property type="entry name" value="HisK_dim/P_dom"/>
</dbReference>
<feature type="domain" description="PAS" evidence="9">
    <location>
        <begin position="22"/>
        <end position="77"/>
    </location>
</feature>
<evidence type="ECO:0000313" key="12">
    <source>
        <dbReference type="Proteomes" id="UP000641025"/>
    </source>
</evidence>
<keyword evidence="6" id="KW-0472">Membrane</keyword>
<dbReference type="Proteomes" id="UP000641025">
    <property type="component" value="Unassembled WGS sequence"/>
</dbReference>
<dbReference type="InterPro" id="IPR003594">
    <property type="entry name" value="HATPase_dom"/>
</dbReference>
<dbReference type="SUPFAM" id="SSF55785">
    <property type="entry name" value="PYP-like sensor domain (PAS domain)"/>
    <property type="match status" value="2"/>
</dbReference>
<dbReference type="SUPFAM" id="SSF47384">
    <property type="entry name" value="Homodimeric domain of signal transducing histidine kinase"/>
    <property type="match status" value="1"/>
</dbReference>
<dbReference type="SMART" id="SM00091">
    <property type="entry name" value="PAS"/>
    <property type="match status" value="2"/>
</dbReference>
<dbReference type="InterPro" id="IPR050351">
    <property type="entry name" value="BphY/WalK/GraS-like"/>
</dbReference>
<reference evidence="11 12" key="1">
    <citation type="submission" date="2020-12" db="EMBL/GenBank/DDBJ databases">
        <title>Geomonas sp. Red259, isolated from paddy soil.</title>
        <authorList>
            <person name="Xu Z."/>
            <person name="Zhang Z."/>
            <person name="Masuda Y."/>
            <person name="Itoh H."/>
            <person name="Senoo K."/>
        </authorList>
    </citation>
    <scope>NUCLEOTIDE SEQUENCE [LARGE SCALE GENOMIC DNA]</scope>
    <source>
        <strain evidence="11 12">Red259</strain>
    </source>
</reference>
<evidence type="ECO:0000259" key="9">
    <source>
        <dbReference type="PROSITE" id="PS50112"/>
    </source>
</evidence>
<dbReference type="PROSITE" id="PS50113">
    <property type="entry name" value="PAC"/>
    <property type="match status" value="1"/>
</dbReference>
<keyword evidence="12" id="KW-1185">Reference proteome</keyword>
<dbReference type="PROSITE" id="PS50109">
    <property type="entry name" value="HIS_KIN"/>
    <property type="match status" value="1"/>
</dbReference>
<comment type="caution">
    <text evidence="11">The sequence shown here is derived from an EMBL/GenBank/DDBJ whole genome shotgun (WGS) entry which is preliminary data.</text>
</comment>